<evidence type="ECO:0000256" key="1">
    <source>
        <dbReference type="ARBA" id="ARBA00023172"/>
    </source>
</evidence>
<dbReference type="CDD" id="cd00397">
    <property type="entry name" value="DNA_BRE_C"/>
    <property type="match status" value="1"/>
</dbReference>
<dbReference type="Gene3D" id="1.10.443.10">
    <property type="entry name" value="Intergrase catalytic core"/>
    <property type="match status" value="1"/>
</dbReference>
<reference evidence="3 4" key="1">
    <citation type="submission" date="2020-12" db="EMBL/GenBank/DDBJ databases">
        <title>YIM B01967 draft genome.</title>
        <authorList>
            <person name="Yan X."/>
        </authorList>
    </citation>
    <scope>NUCLEOTIDE SEQUENCE [LARGE SCALE GENOMIC DNA]</scope>
    <source>
        <strain evidence="3 4">YIM B01967</strain>
    </source>
</reference>
<comment type="caution">
    <text evidence="3">The sequence shown here is derived from an EMBL/GenBank/DDBJ whole genome shotgun (WGS) entry which is preliminary data.</text>
</comment>
<dbReference type="InterPro" id="IPR011010">
    <property type="entry name" value="DNA_brk_join_enz"/>
</dbReference>
<dbReference type="RefSeq" id="WP_200747974.1">
    <property type="nucleotide sequence ID" value="NZ_JAEOAH010000003.1"/>
</dbReference>
<dbReference type="Proteomes" id="UP000618943">
    <property type="component" value="Unassembled WGS sequence"/>
</dbReference>
<keyword evidence="4" id="KW-1185">Reference proteome</keyword>
<accession>A0ABS1H3H9</accession>
<dbReference type="Pfam" id="PF00589">
    <property type="entry name" value="Phage_integrase"/>
    <property type="match status" value="1"/>
</dbReference>
<protein>
    <submittedName>
        <fullName evidence="3">Site-specific integrase</fullName>
    </submittedName>
</protein>
<name>A0ABS1H3H9_9BACL</name>
<gene>
    <name evidence="3" type="ORF">JFL43_03690</name>
</gene>
<keyword evidence="1" id="KW-0233">DNA recombination</keyword>
<sequence length="162" mass="18418">MNLINQLDTRAKAISLLNLITACRPSEMITIKVKHIDLTGRSISVYMQNQNEWEMKRLTLECANAVRAYIKEYGLAEDNYIVGQVDMYGNYKSSCISNTAYRKAIHKWLGFAPYTLRKTQVTAMHEAGADVATIAKQSGHKSLETITKHYLEVHDTTVDKYL</sequence>
<dbReference type="InterPro" id="IPR002104">
    <property type="entry name" value="Integrase_catalytic"/>
</dbReference>
<dbReference type="InterPro" id="IPR013762">
    <property type="entry name" value="Integrase-like_cat_sf"/>
</dbReference>
<dbReference type="PROSITE" id="PS51898">
    <property type="entry name" value="TYR_RECOMBINASE"/>
    <property type="match status" value="1"/>
</dbReference>
<organism evidence="3 4">
    <name type="scientific">Viridibacillus soli</name>
    <dbReference type="NCBI Taxonomy" id="2798301"/>
    <lineage>
        <taxon>Bacteria</taxon>
        <taxon>Bacillati</taxon>
        <taxon>Bacillota</taxon>
        <taxon>Bacilli</taxon>
        <taxon>Bacillales</taxon>
        <taxon>Caryophanaceae</taxon>
        <taxon>Viridibacillus</taxon>
    </lineage>
</organism>
<dbReference type="SUPFAM" id="SSF56349">
    <property type="entry name" value="DNA breaking-rejoining enzymes"/>
    <property type="match status" value="1"/>
</dbReference>
<evidence type="ECO:0000313" key="4">
    <source>
        <dbReference type="Proteomes" id="UP000618943"/>
    </source>
</evidence>
<evidence type="ECO:0000313" key="3">
    <source>
        <dbReference type="EMBL" id="MBK3493974.1"/>
    </source>
</evidence>
<evidence type="ECO:0000259" key="2">
    <source>
        <dbReference type="PROSITE" id="PS51898"/>
    </source>
</evidence>
<feature type="domain" description="Tyr recombinase" evidence="2">
    <location>
        <begin position="1"/>
        <end position="162"/>
    </location>
</feature>
<proteinExistence type="predicted"/>
<dbReference type="EMBL" id="JAEOAH010000003">
    <property type="protein sequence ID" value="MBK3493974.1"/>
    <property type="molecule type" value="Genomic_DNA"/>
</dbReference>